<dbReference type="GO" id="GO:0003973">
    <property type="term" value="F:(S)-2-hydroxy-acid oxidase activity"/>
    <property type="evidence" value="ECO:0007669"/>
    <property type="project" value="TreeGrafter"/>
</dbReference>
<name>A0A1A6FZN8_NEOLE</name>
<evidence type="ECO:0000256" key="3">
    <source>
        <dbReference type="ARBA" id="ARBA00024042"/>
    </source>
</evidence>
<dbReference type="CDD" id="cd02809">
    <property type="entry name" value="alpha_hydroxyacid_oxid_FMN"/>
    <property type="match status" value="1"/>
</dbReference>
<comment type="cofactor">
    <cofactor evidence="1">
        <name>FMN</name>
        <dbReference type="ChEBI" id="CHEBI:58210"/>
    </cofactor>
</comment>
<dbReference type="InterPro" id="IPR037396">
    <property type="entry name" value="FMN_HAD"/>
</dbReference>
<evidence type="ECO:0000256" key="1">
    <source>
        <dbReference type="ARBA" id="ARBA00001917"/>
    </source>
</evidence>
<evidence type="ECO:0000313" key="5">
    <source>
        <dbReference type="EMBL" id="OBS59030.1"/>
    </source>
</evidence>
<feature type="domain" description="FMN hydroxy acid dehydrogenase" evidence="4">
    <location>
        <begin position="60"/>
        <end position="260"/>
    </location>
</feature>
<comment type="similarity">
    <text evidence="3">Belongs to the FMN-dependent alpha-hydroxy acid dehydrogenase family.</text>
</comment>
<organism evidence="5 6">
    <name type="scientific">Neotoma lepida</name>
    <name type="common">Desert woodrat</name>
    <dbReference type="NCBI Taxonomy" id="56216"/>
    <lineage>
        <taxon>Eukaryota</taxon>
        <taxon>Metazoa</taxon>
        <taxon>Chordata</taxon>
        <taxon>Craniata</taxon>
        <taxon>Vertebrata</taxon>
        <taxon>Euteleostomi</taxon>
        <taxon>Mammalia</taxon>
        <taxon>Eutheria</taxon>
        <taxon>Euarchontoglires</taxon>
        <taxon>Glires</taxon>
        <taxon>Rodentia</taxon>
        <taxon>Myomorpha</taxon>
        <taxon>Muroidea</taxon>
        <taxon>Cricetidae</taxon>
        <taxon>Neotominae</taxon>
        <taxon>Neotoma</taxon>
    </lineage>
</organism>
<sequence>SLAPGFCAMLLGLCVNDSDDTFNERIFSCKIPEFCDQPQCNGIFAAIDLTVPAPIGEVTGPEMSLVCLADFKARAQERLSKSSWDLIEGEADEGITYNENITALKRIRLRPRYLRDVSEVDTRTTIQGQEIVAPIGISPTAFHSLAWPDGEKSTARAAEEANVCYITSIYASCTLEDIVAAAPRGFRWFQLLVQSDWEVNRQLIRRVEALGFKALVITVDAPILGKRRQNIRNGLNLEAKLKDLLPPEEVRKISDSKGIT</sequence>
<dbReference type="PROSITE" id="PS51349">
    <property type="entry name" value="FMN_HYDROXY_ACID_DH_2"/>
    <property type="match status" value="1"/>
</dbReference>
<comment type="caution">
    <text evidence="5">The sequence shown here is derived from an EMBL/GenBank/DDBJ whole genome shotgun (WGS) entry which is preliminary data.</text>
</comment>
<dbReference type="InterPro" id="IPR013785">
    <property type="entry name" value="Aldolase_TIM"/>
</dbReference>
<dbReference type="PANTHER" id="PTHR10578:SF149">
    <property type="entry name" value="2-HYDROXYACID OXIDASE 2"/>
    <property type="match status" value="1"/>
</dbReference>
<keyword evidence="2" id="KW-0560">Oxidoreductase</keyword>
<gene>
    <name evidence="5" type="ORF">A6R68_09845</name>
</gene>
<feature type="non-terminal residue" evidence="5">
    <location>
        <position position="1"/>
    </location>
</feature>
<dbReference type="SUPFAM" id="SSF51395">
    <property type="entry name" value="FMN-linked oxidoreductases"/>
    <property type="match status" value="1"/>
</dbReference>
<reference evidence="5 6" key="1">
    <citation type="submission" date="2016-06" db="EMBL/GenBank/DDBJ databases">
        <title>The Draft Genome Sequence and Annotation of the Desert Woodrat Neotoma lepida.</title>
        <authorList>
            <person name="Campbell M."/>
            <person name="Oakeson K.F."/>
            <person name="Yandell M."/>
            <person name="Halpert J.R."/>
            <person name="Dearing D."/>
        </authorList>
    </citation>
    <scope>NUCLEOTIDE SEQUENCE [LARGE SCALE GENOMIC DNA]</scope>
    <source>
        <strain evidence="5">417</strain>
        <tissue evidence="5">Liver</tissue>
    </source>
</reference>
<accession>A0A1A6FZN8</accession>
<evidence type="ECO:0000256" key="2">
    <source>
        <dbReference type="ARBA" id="ARBA00023002"/>
    </source>
</evidence>
<proteinExistence type="inferred from homology"/>
<dbReference type="OrthoDB" id="25826at2759"/>
<dbReference type="InterPro" id="IPR000262">
    <property type="entry name" value="FMN-dep_DH"/>
</dbReference>
<dbReference type="Pfam" id="PF01070">
    <property type="entry name" value="FMN_dh"/>
    <property type="match status" value="1"/>
</dbReference>
<dbReference type="Gene3D" id="3.20.20.70">
    <property type="entry name" value="Aldolase class I"/>
    <property type="match status" value="1"/>
</dbReference>
<keyword evidence="6" id="KW-1185">Reference proteome</keyword>
<evidence type="ECO:0000259" key="4">
    <source>
        <dbReference type="PROSITE" id="PS51349"/>
    </source>
</evidence>
<dbReference type="InterPro" id="IPR012133">
    <property type="entry name" value="Alpha-hydoxy_acid_DH_FMN"/>
</dbReference>
<dbReference type="PANTHER" id="PTHR10578">
    <property type="entry name" value="S -2-HYDROXY-ACID OXIDASE-RELATED"/>
    <property type="match status" value="1"/>
</dbReference>
<dbReference type="Proteomes" id="UP000092124">
    <property type="component" value="Unassembled WGS sequence"/>
</dbReference>
<dbReference type="GO" id="GO:0010181">
    <property type="term" value="F:FMN binding"/>
    <property type="evidence" value="ECO:0007669"/>
    <property type="project" value="InterPro"/>
</dbReference>
<protein>
    <recommendedName>
        <fullName evidence="4">FMN hydroxy acid dehydrogenase domain-containing protein</fullName>
    </recommendedName>
</protein>
<dbReference type="STRING" id="56216.A0A1A6FZN8"/>
<dbReference type="GO" id="GO:0001561">
    <property type="term" value="P:fatty acid alpha-oxidation"/>
    <property type="evidence" value="ECO:0007669"/>
    <property type="project" value="TreeGrafter"/>
</dbReference>
<dbReference type="GO" id="GO:0005782">
    <property type="term" value="C:peroxisomal matrix"/>
    <property type="evidence" value="ECO:0007669"/>
    <property type="project" value="TreeGrafter"/>
</dbReference>
<dbReference type="AlphaFoldDB" id="A0A1A6FZN8"/>
<evidence type="ECO:0000313" key="6">
    <source>
        <dbReference type="Proteomes" id="UP000092124"/>
    </source>
</evidence>
<dbReference type="EMBL" id="LZPO01109153">
    <property type="protein sequence ID" value="OBS59030.1"/>
    <property type="molecule type" value="Genomic_DNA"/>
</dbReference>